<dbReference type="Pfam" id="PF00198">
    <property type="entry name" value="2-oxoacid_dh"/>
    <property type="match status" value="1"/>
</dbReference>
<evidence type="ECO:0000313" key="14">
    <source>
        <dbReference type="Proteomes" id="UP000002432"/>
    </source>
</evidence>
<dbReference type="InterPro" id="IPR050743">
    <property type="entry name" value="2-oxoacid_DH_E2_comp"/>
</dbReference>
<feature type="compositionally biased region" description="Basic and acidic residues" evidence="10">
    <location>
        <begin position="92"/>
        <end position="105"/>
    </location>
</feature>
<evidence type="ECO:0000256" key="4">
    <source>
        <dbReference type="ARBA" id="ARBA00022679"/>
    </source>
</evidence>
<dbReference type="KEGG" id="aba:Acid345_2791"/>
<organism evidence="13 14">
    <name type="scientific">Koribacter versatilis (strain Ellin345)</name>
    <dbReference type="NCBI Taxonomy" id="204669"/>
    <lineage>
        <taxon>Bacteria</taxon>
        <taxon>Pseudomonadati</taxon>
        <taxon>Acidobacteriota</taxon>
        <taxon>Terriglobia</taxon>
        <taxon>Terriglobales</taxon>
        <taxon>Candidatus Korobacteraceae</taxon>
        <taxon>Candidatus Korobacter</taxon>
    </lineage>
</organism>
<evidence type="ECO:0000256" key="5">
    <source>
        <dbReference type="ARBA" id="ARBA00022823"/>
    </source>
</evidence>
<dbReference type="FunFam" id="3.30.559.10:FF:000004">
    <property type="entry name" value="Acetyltransferase component of pyruvate dehydrogenase complex"/>
    <property type="match status" value="1"/>
</dbReference>
<dbReference type="SUPFAM" id="SSF47005">
    <property type="entry name" value="Peripheral subunit-binding domain of 2-oxo acid dehydrogenase complex"/>
    <property type="match status" value="1"/>
</dbReference>
<dbReference type="SUPFAM" id="SSF52777">
    <property type="entry name" value="CoA-dependent acyltransferases"/>
    <property type="match status" value="1"/>
</dbReference>
<protein>
    <recommendedName>
        <fullName evidence="9">Dihydrolipoamide acetyltransferase component of pyruvate dehydrogenase complex</fullName>
        <ecNumber evidence="9">2.3.1.-</ecNumber>
    </recommendedName>
</protein>
<evidence type="ECO:0000256" key="9">
    <source>
        <dbReference type="RuleBase" id="RU003423"/>
    </source>
</evidence>
<dbReference type="InterPro" id="IPR003016">
    <property type="entry name" value="2-oxoA_DH_lipoyl-BS"/>
</dbReference>
<dbReference type="Gene3D" id="3.30.559.10">
    <property type="entry name" value="Chloramphenicol acetyltransferase-like domain"/>
    <property type="match status" value="1"/>
</dbReference>
<reference evidence="13 14" key="1">
    <citation type="journal article" date="2009" name="Appl. Environ. Microbiol.">
        <title>Three genomes from the phylum Acidobacteria provide insight into the lifestyles of these microorganisms in soils.</title>
        <authorList>
            <person name="Ward N.L."/>
            <person name="Challacombe J.F."/>
            <person name="Janssen P.H."/>
            <person name="Henrissat B."/>
            <person name="Coutinho P.M."/>
            <person name="Wu M."/>
            <person name="Xie G."/>
            <person name="Haft D.H."/>
            <person name="Sait M."/>
            <person name="Badger J."/>
            <person name="Barabote R.D."/>
            <person name="Bradley B."/>
            <person name="Brettin T.S."/>
            <person name="Brinkac L.M."/>
            <person name="Bruce D."/>
            <person name="Creasy T."/>
            <person name="Daugherty S.C."/>
            <person name="Davidsen T.M."/>
            <person name="DeBoy R.T."/>
            <person name="Detter J.C."/>
            <person name="Dodson R.J."/>
            <person name="Durkin A.S."/>
            <person name="Ganapathy A."/>
            <person name="Gwinn-Giglio M."/>
            <person name="Han C.S."/>
            <person name="Khouri H."/>
            <person name="Kiss H."/>
            <person name="Kothari S.P."/>
            <person name="Madupu R."/>
            <person name="Nelson K.E."/>
            <person name="Nelson W.C."/>
            <person name="Paulsen I."/>
            <person name="Penn K."/>
            <person name="Ren Q."/>
            <person name="Rosovitz M.J."/>
            <person name="Selengut J.D."/>
            <person name="Shrivastava S."/>
            <person name="Sullivan S.A."/>
            <person name="Tapia R."/>
            <person name="Thompson L.S."/>
            <person name="Watkins K.L."/>
            <person name="Yang Q."/>
            <person name="Yu C."/>
            <person name="Zafar N."/>
            <person name="Zhou L."/>
            <person name="Kuske C.R."/>
        </authorList>
    </citation>
    <scope>NUCLEOTIDE SEQUENCE [LARGE SCALE GENOMIC DNA]</scope>
    <source>
        <strain evidence="13 14">Ellin345</strain>
    </source>
</reference>
<dbReference type="STRING" id="204669.Acid345_2791"/>
<dbReference type="PANTHER" id="PTHR43178:SF2">
    <property type="entry name" value="DIHYDROLIPOYLLYSINE-RESIDUE ACETYLTRANSFERASE COMPONENT OF PYRUVATE DEHYDROGENASE COMPLEX"/>
    <property type="match status" value="1"/>
</dbReference>
<dbReference type="InterPro" id="IPR023213">
    <property type="entry name" value="CAT-like_dom_sf"/>
</dbReference>
<keyword evidence="6 9" id="KW-0012">Acyltransferase</keyword>
<dbReference type="InterPro" id="IPR001078">
    <property type="entry name" value="2-oxoacid_DH_actylTfrase"/>
</dbReference>
<comment type="similarity">
    <text evidence="2 9">Belongs to the 2-oxoacid dehydrogenase family.</text>
</comment>
<dbReference type="RefSeq" id="WP_011523593.1">
    <property type="nucleotide sequence ID" value="NC_008009.1"/>
</dbReference>
<dbReference type="EC" id="2.3.1.-" evidence="9"/>
<dbReference type="OrthoDB" id="9805770at2"/>
<dbReference type="Pfam" id="PF02817">
    <property type="entry name" value="E3_binding"/>
    <property type="match status" value="1"/>
</dbReference>
<evidence type="ECO:0000256" key="10">
    <source>
        <dbReference type="SAM" id="MobiDB-lite"/>
    </source>
</evidence>
<dbReference type="InterPro" id="IPR011053">
    <property type="entry name" value="Single_hybrid_motif"/>
</dbReference>
<keyword evidence="4 9" id="KW-0808">Transferase</keyword>
<dbReference type="SUPFAM" id="SSF51230">
    <property type="entry name" value="Single hybrid motif"/>
    <property type="match status" value="2"/>
</dbReference>
<dbReference type="PRINTS" id="PR01490">
    <property type="entry name" value="RTXTOXIND"/>
</dbReference>
<dbReference type="CDD" id="cd06849">
    <property type="entry name" value="lipoyl_domain"/>
    <property type="match status" value="2"/>
</dbReference>
<evidence type="ECO:0000256" key="8">
    <source>
        <dbReference type="ARBA" id="ARBA00048370"/>
    </source>
</evidence>
<dbReference type="PROSITE" id="PS51826">
    <property type="entry name" value="PSBD"/>
    <property type="match status" value="1"/>
</dbReference>
<dbReference type="PANTHER" id="PTHR43178">
    <property type="entry name" value="DIHYDROLIPOAMIDE ACETYLTRANSFERASE COMPONENT OF PYRUVATE DEHYDROGENASE COMPLEX"/>
    <property type="match status" value="1"/>
</dbReference>
<dbReference type="AlphaFoldDB" id="Q1IMV8"/>
<dbReference type="Gene3D" id="4.10.320.10">
    <property type="entry name" value="E3-binding domain"/>
    <property type="match status" value="1"/>
</dbReference>
<evidence type="ECO:0000256" key="3">
    <source>
        <dbReference type="ARBA" id="ARBA00011484"/>
    </source>
</evidence>
<feature type="domain" description="Lipoyl-binding" evidence="11">
    <location>
        <begin position="2"/>
        <end position="77"/>
    </location>
</feature>
<feature type="region of interest" description="Disordered" evidence="10">
    <location>
        <begin position="202"/>
        <end position="261"/>
    </location>
</feature>
<dbReference type="Pfam" id="PF00364">
    <property type="entry name" value="Biotin_lipoyl"/>
    <property type="match status" value="2"/>
</dbReference>
<dbReference type="PROSITE" id="PS50968">
    <property type="entry name" value="BIOTINYL_LIPOYL"/>
    <property type="match status" value="2"/>
</dbReference>
<keyword evidence="14" id="KW-1185">Reference proteome</keyword>
<comment type="catalytic activity">
    <reaction evidence="8">
        <text>N(6)-[(R)-dihydrolipoyl]-L-lysyl-[protein] + acetyl-CoA = N(6)-[(R)-S(8)-acetyldihydrolipoyl]-L-lysyl-[protein] + CoA</text>
        <dbReference type="Rhea" id="RHEA:17017"/>
        <dbReference type="Rhea" id="RHEA-COMP:10475"/>
        <dbReference type="Rhea" id="RHEA-COMP:10478"/>
        <dbReference type="ChEBI" id="CHEBI:57287"/>
        <dbReference type="ChEBI" id="CHEBI:57288"/>
        <dbReference type="ChEBI" id="CHEBI:83100"/>
        <dbReference type="ChEBI" id="CHEBI:83111"/>
        <dbReference type="EC" id="2.3.1.12"/>
    </reaction>
</comment>
<feature type="domain" description="Lipoyl-binding" evidence="11">
    <location>
        <begin position="125"/>
        <end position="200"/>
    </location>
</feature>
<dbReference type="Gene3D" id="2.40.50.100">
    <property type="match status" value="2"/>
</dbReference>
<proteinExistence type="inferred from homology"/>
<name>Q1IMV8_KORVE</name>
<feature type="domain" description="Peripheral subunit-binding (PSBD)" evidence="12">
    <location>
        <begin position="317"/>
        <end position="354"/>
    </location>
</feature>
<dbReference type="GO" id="GO:0005737">
    <property type="term" value="C:cytoplasm"/>
    <property type="evidence" value="ECO:0007669"/>
    <property type="project" value="TreeGrafter"/>
</dbReference>
<evidence type="ECO:0000259" key="12">
    <source>
        <dbReference type="PROSITE" id="PS51826"/>
    </source>
</evidence>
<dbReference type="InterPro" id="IPR004167">
    <property type="entry name" value="PSBD"/>
</dbReference>
<dbReference type="PROSITE" id="PS00189">
    <property type="entry name" value="LIPOYL"/>
    <property type="match status" value="2"/>
</dbReference>
<feature type="compositionally biased region" description="Polar residues" evidence="10">
    <location>
        <begin position="202"/>
        <end position="247"/>
    </location>
</feature>
<comment type="cofactor">
    <cofactor evidence="1 9">
        <name>(R)-lipoate</name>
        <dbReference type="ChEBI" id="CHEBI:83088"/>
    </cofactor>
</comment>
<comment type="function">
    <text evidence="7">The pyruvate dehydrogenase complex catalyzes the overall conversion of pyruvate to acetyl-CoA and CO(2). It contains multiple copies of three enzymatic components: pyruvate dehydrogenase (E1), dihydrolipoamide acetyltransferase (E2) and lipoamide dehydrogenase (E3).</text>
</comment>
<dbReference type="EnsemblBacteria" id="ABF41792">
    <property type="protein sequence ID" value="ABF41792"/>
    <property type="gene ID" value="Acid345_2791"/>
</dbReference>
<dbReference type="eggNOG" id="COG0508">
    <property type="taxonomic scope" value="Bacteria"/>
</dbReference>
<evidence type="ECO:0000256" key="7">
    <source>
        <dbReference type="ARBA" id="ARBA00025211"/>
    </source>
</evidence>
<dbReference type="HOGENOM" id="CLU_016733_10_0_0"/>
<dbReference type="InterPro" id="IPR000089">
    <property type="entry name" value="Biotin_lipoyl"/>
</dbReference>
<evidence type="ECO:0000256" key="1">
    <source>
        <dbReference type="ARBA" id="ARBA00001938"/>
    </source>
</evidence>
<comment type="subunit">
    <text evidence="3">Forms a 24-polypeptide structural core with octahedral symmetry.</text>
</comment>
<feature type="region of interest" description="Disordered" evidence="10">
    <location>
        <begin position="85"/>
        <end position="122"/>
    </location>
</feature>
<dbReference type="Proteomes" id="UP000002432">
    <property type="component" value="Chromosome"/>
</dbReference>
<dbReference type="GO" id="GO:0006086">
    <property type="term" value="P:pyruvate decarboxylation to acetyl-CoA"/>
    <property type="evidence" value="ECO:0007669"/>
    <property type="project" value="TreeGrafter"/>
</dbReference>
<sequence>MAQEFKLPELGENIASGDLVRVMVKPGDTVKEGQPVIELETDKAVIEVPSTVSGKVQEVKVQKGQKLKVGAIIFTYGDGAAAAPVQPAAPAKTEDKPKAEPKAEAPKQAAPSAAKPAASTGTKQTIEFKLPELGENIKQGQLVRIIAKQGASVSDGQPILELETDKAVIEVPATLTGTIKEVHVKEGDKIGVGQTIFTVETTEGNTQPPHPHTNTEGNTQPPTGGGASSNTEGNTQPPHPHSNTEGNPQPPTGGGGSSSATAARDFELSGQQLARLQFELALRSEGKTEREAHPPDVRDLGVRVSLTPLTPGRPTVAASPTVRRLAREIGVDIVQVKGTGPGGRISEGDVKLFAKQLIVRLQHEAATAKAAPKVVLPDFSKWGSIEKEQMRSIRRKTAERLTQAWTTIPHVTQHDRADITELEKLREKFAKQAEAAGGKLTVTAIALKVIAAAMKKFPKFNASIDIDREEIIYKKYVHIGVAVDTEAGLLVPVLRNVDQKNVYQIAAEMNELSKRARERKLKPEEMEGGTFTITNLGGIGGTSFTPIVNLPEVAILGLSRGRTEPVWVNDHFEPRTMLPLSLSYDHRIIDGADAARYLRWVADALEQPVLLLLQG</sequence>
<evidence type="ECO:0000256" key="2">
    <source>
        <dbReference type="ARBA" id="ARBA00007317"/>
    </source>
</evidence>
<dbReference type="GO" id="GO:0031405">
    <property type="term" value="F:lipoic acid binding"/>
    <property type="evidence" value="ECO:0007669"/>
    <property type="project" value="TreeGrafter"/>
</dbReference>
<dbReference type="GO" id="GO:0004742">
    <property type="term" value="F:dihydrolipoyllysine-residue acetyltransferase activity"/>
    <property type="evidence" value="ECO:0007669"/>
    <property type="project" value="UniProtKB-EC"/>
</dbReference>
<keyword evidence="5 9" id="KW-0450">Lipoyl</keyword>
<evidence type="ECO:0000259" key="11">
    <source>
        <dbReference type="PROSITE" id="PS50968"/>
    </source>
</evidence>
<dbReference type="EMBL" id="CP000360">
    <property type="protein sequence ID" value="ABF41792.1"/>
    <property type="molecule type" value="Genomic_DNA"/>
</dbReference>
<accession>Q1IMV8</accession>
<feature type="compositionally biased region" description="Low complexity" evidence="10">
    <location>
        <begin position="106"/>
        <end position="118"/>
    </location>
</feature>
<gene>
    <name evidence="13" type="ordered locus">Acid345_2791</name>
</gene>
<dbReference type="InterPro" id="IPR036625">
    <property type="entry name" value="E3-bd_dom_sf"/>
</dbReference>
<evidence type="ECO:0000256" key="6">
    <source>
        <dbReference type="ARBA" id="ARBA00023315"/>
    </source>
</evidence>
<evidence type="ECO:0000313" key="13">
    <source>
        <dbReference type="EMBL" id="ABF41792.1"/>
    </source>
</evidence>